<proteinExistence type="predicted"/>
<dbReference type="InterPro" id="IPR021454">
    <property type="entry name" value="DUF3105"/>
</dbReference>
<dbReference type="EMBL" id="CP031165">
    <property type="protein sequence ID" value="AXV08502.1"/>
    <property type="molecule type" value="Genomic_DNA"/>
</dbReference>
<evidence type="ECO:0000313" key="2">
    <source>
        <dbReference type="EMBL" id="AXV08502.1"/>
    </source>
</evidence>
<dbReference type="KEGG" id="euz:DVS28_a3830"/>
<dbReference type="AlphaFoldDB" id="A0A346Y205"/>
<organism evidence="2 3">
    <name type="scientific">Euzebya pacifica</name>
    <dbReference type="NCBI Taxonomy" id="1608957"/>
    <lineage>
        <taxon>Bacteria</taxon>
        <taxon>Bacillati</taxon>
        <taxon>Actinomycetota</taxon>
        <taxon>Nitriliruptoria</taxon>
        <taxon>Euzebyales</taxon>
    </lineage>
</organism>
<evidence type="ECO:0000313" key="3">
    <source>
        <dbReference type="Proteomes" id="UP000264006"/>
    </source>
</evidence>
<keyword evidence="3" id="KW-1185">Reference proteome</keyword>
<reference evidence="2 3" key="1">
    <citation type="submission" date="2018-09" db="EMBL/GenBank/DDBJ databases">
        <title>Complete genome sequence of Euzebya sp. DY32-46 isolated from seawater of Pacific Ocean.</title>
        <authorList>
            <person name="Xu L."/>
            <person name="Wu Y.-H."/>
            <person name="Xu X.-W."/>
        </authorList>
    </citation>
    <scope>NUCLEOTIDE SEQUENCE [LARGE SCALE GENOMIC DNA]</scope>
    <source>
        <strain evidence="2 3">DY32-46</strain>
    </source>
</reference>
<dbReference type="Proteomes" id="UP000264006">
    <property type="component" value="Chromosome"/>
</dbReference>
<feature type="region of interest" description="Disordered" evidence="1">
    <location>
        <begin position="19"/>
        <end position="46"/>
    </location>
</feature>
<gene>
    <name evidence="2" type="ORF">DVS28_a3830</name>
</gene>
<accession>A0A346Y205</accession>
<name>A0A346Y205_9ACTN</name>
<protein>
    <recommendedName>
        <fullName evidence="4">DUF3105 domain-containing protein</fullName>
    </recommendedName>
</protein>
<dbReference type="Pfam" id="PF11303">
    <property type="entry name" value="DUF3105"/>
    <property type="match status" value="1"/>
</dbReference>
<sequence>MQFGSHLIGDAAPPVAYSSVPPTSGWHTSGAPPIGVHESPPGLSEPQQVATLEAGGVVITHGPLEESTRADLVEAVEARWADRTVVTPYAELSDGAVALTSWGALQHCTDVDLTAIEAFVATYAEPIESHG</sequence>
<evidence type="ECO:0008006" key="4">
    <source>
        <dbReference type="Google" id="ProtNLM"/>
    </source>
</evidence>
<evidence type="ECO:0000256" key="1">
    <source>
        <dbReference type="SAM" id="MobiDB-lite"/>
    </source>
</evidence>